<dbReference type="AlphaFoldDB" id="Q08SX9"/>
<comment type="caution">
    <text evidence="1">The sequence shown here is derived from an EMBL/GenBank/DDBJ whole genome shotgun (WGS) entry which is preliminary data.</text>
</comment>
<proteinExistence type="predicted"/>
<evidence type="ECO:0000313" key="1">
    <source>
        <dbReference type="EMBL" id="EAU63584.1"/>
    </source>
</evidence>
<reference evidence="1 2" key="1">
    <citation type="submission" date="2006-04" db="EMBL/GenBank/DDBJ databases">
        <authorList>
            <person name="Nierman W.C."/>
        </authorList>
    </citation>
    <scope>NUCLEOTIDE SEQUENCE [LARGE SCALE GENOMIC DNA]</scope>
    <source>
        <strain evidence="1 2">DW4/3-1</strain>
    </source>
</reference>
<protein>
    <submittedName>
        <fullName evidence="1">Uncharacterized protein</fullName>
    </submittedName>
</protein>
<accession>Q08SX9</accession>
<evidence type="ECO:0000313" key="2">
    <source>
        <dbReference type="Proteomes" id="UP000032702"/>
    </source>
</evidence>
<dbReference type="Proteomes" id="UP000032702">
    <property type="component" value="Unassembled WGS sequence"/>
</dbReference>
<sequence>MVRAVRALAEVQGQFGVAEVNHLERDNVEGDARGAHSRCSCGLARCFVARRERHTRSGWRAYQVLAGALVDMCCPGGG</sequence>
<dbReference type="EMBL" id="AAMD01000156">
    <property type="protein sequence ID" value="EAU63584.1"/>
    <property type="molecule type" value="Genomic_DNA"/>
</dbReference>
<organism evidence="1 2">
    <name type="scientific">Stigmatella aurantiaca (strain DW4/3-1)</name>
    <dbReference type="NCBI Taxonomy" id="378806"/>
    <lineage>
        <taxon>Bacteria</taxon>
        <taxon>Pseudomonadati</taxon>
        <taxon>Myxococcota</taxon>
        <taxon>Myxococcia</taxon>
        <taxon>Myxococcales</taxon>
        <taxon>Cystobacterineae</taxon>
        <taxon>Archangiaceae</taxon>
        <taxon>Stigmatella</taxon>
    </lineage>
</organism>
<gene>
    <name evidence="1" type="ORF">STIAU_1260</name>
</gene>
<name>Q08SX9_STIAD</name>